<dbReference type="Proteomes" id="UP000593579">
    <property type="component" value="Unassembled WGS sequence"/>
</dbReference>
<sequence length="42" mass="4889">MDYKLQVGVQSHLEVCYSSFLMFYPPPFLSPYPAFRAANLIF</sequence>
<gene>
    <name evidence="1" type="ORF">Gogos_000971</name>
</gene>
<evidence type="ECO:0000313" key="2">
    <source>
        <dbReference type="Proteomes" id="UP000593579"/>
    </source>
</evidence>
<dbReference type="AlphaFoldDB" id="A0A7J9CUH7"/>
<comment type="caution">
    <text evidence="1">The sequence shown here is derived from an EMBL/GenBank/DDBJ whole genome shotgun (WGS) entry which is preliminary data.</text>
</comment>
<dbReference type="EMBL" id="JABEZY010000013">
    <property type="protein sequence ID" value="MBA0752102.1"/>
    <property type="molecule type" value="Genomic_DNA"/>
</dbReference>
<organism evidence="1 2">
    <name type="scientific">Gossypium gossypioides</name>
    <name type="common">Mexican cotton</name>
    <name type="synonym">Selera gossypioides</name>
    <dbReference type="NCBI Taxonomy" id="34282"/>
    <lineage>
        <taxon>Eukaryota</taxon>
        <taxon>Viridiplantae</taxon>
        <taxon>Streptophyta</taxon>
        <taxon>Embryophyta</taxon>
        <taxon>Tracheophyta</taxon>
        <taxon>Spermatophyta</taxon>
        <taxon>Magnoliopsida</taxon>
        <taxon>eudicotyledons</taxon>
        <taxon>Gunneridae</taxon>
        <taxon>Pentapetalae</taxon>
        <taxon>rosids</taxon>
        <taxon>malvids</taxon>
        <taxon>Malvales</taxon>
        <taxon>Malvaceae</taxon>
        <taxon>Malvoideae</taxon>
        <taxon>Gossypium</taxon>
    </lineage>
</organism>
<keyword evidence="2" id="KW-1185">Reference proteome</keyword>
<reference evidence="1 2" key="1">
    <citation type="journal article" date="2019" name="Genome Biol. Evol.">
        <title>Insights into the evolution of the New World diploid cottons (Gossypium, subgenus Houzingenia) based on genome sequencing.</title>
        <authorList>
            <person name="Grover C.E."/>
            <person name="Arick M.A. 2nd"/>
            <person name="Thrash A."/>
            <person name="Conover J.L."/>
            <person name="Sanders W.S."/>
            <person name="Peterson D.G."/>
            <person name="Frelichowski J.E."/>
            <person name="Scheffler J.A."/>
            <person name="Scheffler B.E."/>
            <person name="Wendel J.F."/>
        </authorList>
    </citation>
    <scope>NUCLEOTIDE SEQUENCE [LARGE SCALE GENOMIC DNA]</scope>
    <source>
        <strain evidence="1">5</strain>
        <tissue evidence="1">Leaf</tissue>
    </source>
</reference>
<evidence type="ECO:0000313" key="1">
    <source>
        <dbReference type="EMBL" id="MBA0752102.1"/>
    </source>
</evidence>
<protein>
    <submittedName>
        <fullName evidence="1">Uncharacterized protein</fullName>
    </submittedName>
</protein>
<name>A0A7J9CUH7_GOSGO</name>
<proteinExistence type="predicted"/>
<accession>A0A7J9CUH7</accession>